<dbReference type="EnsemblPlants" id="Pp3c20_7760V3.2">
    <property type="protein sequence ID" value="PAC:32946831.CDS.1"/>
    <property type="gene ID" value="Pp3c20_7760"/>
</dbReference>
<evidence type="ECO:0000313" key="3">
    <source>
        <dbReference type="Proteomes" id="UP000006727"/>
    </source>
</evidence>
<protein>
    <submittedName>
        <fullName evidence="1 2">Uncharacterized protein</fullName>
    </submittedName>
</protein>
<dbReference type="Gramene" id="Pp3c20_7760V3.1">
    <property type="protein sequence ID" value="PAC:32946830.CDS.1"/>
    <property type="gene ID" value="Pp3c20_7760"/>
</dbReference>
<dbReference type="AlphaFoldDB" id="A0A2K1IUG9"/>
<accession>A0A2K1IUG9</accession>
<name>A0A2K1IUG9_PHYPA</name>
<dbReference type="EMBL" id="ABEU02000020">
    <property type="protein sequence ID" value="PNR32920.1"/>
    <property type="molecule type" value="Genomic_DNA"/>
</dbReference>
<dbReference type="EnsemblPlants" id="Pp3c20_7760V3.1">
    <property type="protein sequence ID" value="PAC:32946830.CDS.1"/>
    <property type="gene ID" value="Pp3c20_7760"/>
</dbReference>
<reference evidence="2" key="3">
    <citation type="submission" date="2020-12" db="UniProtKB">
        <authorList>
            <consortium name="EnsemblPlants"/>
        </authorList>
    </citation>
    <scope>IDENTIFICATION</scope>
</reference>
<dbReference type="InParanoid" id="A0A2K1IUG9"/>
<sequence length="130" mass="13944">MIHSINASRKTPFVCQKKKQNKNKNKKEYVPGVIPSILCEKVLKILTPCSAGEPANVQARTACIDKSGITSPTSIVQIATEIGVTTPIASTPVRTPLSSVAIMVSRHLAQSIARITEDSQQNTNLSGHLP</sequence>
<proteinExistence type="predicted"/>
<keyword evidence="3" id="KW-1185">Reference proteome</keyword>
<dbReference type="Gramene" id="Pp3c20_7760V3.2">
    <property type="protein sequence ID" value="PAC:32946831.CDS.1"/>
    <property type="gene ID" value="Pp3c20_7760"/>
</dbReference>
<organism evidence="1">
    <name type="scientific">Physcomitrium patens</name>
    <name type="common">Spreading-leaved earth moss</name>
    <name type="synonym">Physcomitrella patens</name>
    <dbReference type="NCBI Taxonomy" id="3218"/>
    <lineage>
        <taxon>Eukaryota</taxon>
        <taxon>Viridiplantae</taxon>
        <taxon>Streptophyta</taxon>
        <taxon>Embryophyta</taxon>
        <taxon>Bryophyta</taxon>
        <taxon>Bryophytina</taxon>
        <taxon>Bryopsida</taxon>
        <taxon>Funariidae</taxon>
        <taxon>Funariales</taxon>
        <taxon>Funariaceae</taxon>
        <taxon>Physcomitrium</taxon>
    </lineage>
</organism>
<reference evidence="1 3" key="2">
    <citation type="journal article" date="2018" name="Plant J.">
        <title>The Physcomitrella patens chromosome-scale assembly reveals moss genome structure and evolution.</title>
        <authorList>
            <person name="Lang D."/>
            <person name="Ullrich K.K."/>
            <person name="Murat F."/>
            <person name="Fuchs J."/>
            <person name="Jenkins J."/>
            <person name="Haas F.B."/>
            <person name="Piednoel M."/>
            <person name="Gundlach H."/>
            <person name="Van Bel M."/>
            <person name="Meyberg R."/>
            <person name="Vives C."/>
            <person name="Morata J."/>
            <person name="Symeonidi A."/>
            <person name="Hiss M."/>
            <person name="Muchero W."/>
            <person name="Kamisugi Y."/>
            <person name="Saleh O."/>
            <person name="Blanc G."/>
            <person name="Decker E.L."/>
            <person name="van Gessel N."/>
            <person name="Grimwood J."/>
            <person name="Hayes R.D."/>
            <person name="Graham S.W."/>
            <person name="Gunter L.E."/>
            <person name="McDaniel S.F."/>
            <person name="Hoernstein S.N.W."/>
            <person name="Larsson A."/>
            <person name="Li F.W."/>
            <person name="Perroud P.F."/>
            <person name="Phillips J."/>
            <person name="Ranjan P."/>
            <person name="Rokshar D.S."/>
            <person name="Rothfels C.J."/>
            <person name="Schneider L."/>
            <person name="Shu S."/>
            <person name="Stevenson D.W."/>
            <person name="Thummler F."/>
            <person name="Tillich M."/>
            <person name="Villarreal Aguilar J.C."/>
            <person name="Widiez T."/>
            <person name="Wong G.K."/>
            <person name="Wymore A."/>
            <person name="Zhang Y."/>
            <person name="Zimmer A.D."/>
            <person name="Quatrano R.S."/>
            <person name="Mayer K.F.X."/>
            <person name="Goodstein D."/>
            <person name="Casacuberta J.M."/>
            <person name="Vandepoele K."/>
            <person name="Reski R."/>
            <person name="Cuming A.C."/>
            <person name="Tuskan G.A."/>
            <person name="Maumus F."/>
            <person name="Salse J."/>
            <person name="Schmutz J."/>
            <person name="Rensing S.A."/>
        </authorList>
    </citation>
    <scope>NUCLEOTIDE SEQUENCE [LARGE SCALE GENOMIC DNA]</scope>
    <source>
        <strain evidence="2 3">cv. Gransden 2004</strain>
    </source>
</reference>
<evidence type="ECO:0000313" key="1">
    <source>
        <dbReference type="EMBL" id="PNR32920.1"/>
    </source>
</evidence>
<dbReference type="Proteomes" id="UP000006727">
    <property type="component" value="Chromosome 20"/>
</dbReference>
<reference evidence="1 3" key="1">
    <citation type="journal article" date="2008" name="Science">
        <title>The Physcomitrella genome reveals evolutionary insights into the conquest of land by plants.</title>
        <authorList>
            <person name="Rensing S."/>
            <person name="Lang D."/>
            <person name="Zimmer A."/>
            <person name="Terry A."/>
            <person name="Salamov A."/>
            <person name="Shapiro H."/>
            <person name="Nishiyama T."/>
            <person name="Perroud P.-F."/>
            <person name="Lindquist E."/>
            <person name="Kamisugi Y."/>
            <person name="Tanahashi T."/>
            <person name="Sakakibara K."/>
            <person name="Fujita T."/>
            <person name="Oishi K."/>
            <person name="Shin-I T."/>
            <person name="Kuroki Y."/>
            <person name="Toyoda A."/>
            <person name="Suzuki Y."/>
            <person name="Hashimoto A."/>
            <person name="Yamaguchi K."/>
            <person name="Sugano A."/>
            <person name="Kohara Y."/>
            <person name="Fujiyama A."/>
            <person name="Anterola A."/>
            <person name="Aoki S."/>
            <person name="Ashton N."/>
            <person name="Barbazuk W.B."/>
            <person name="Barker E."/>
            <person name="Bennetzen J."/>
            <person name="Bezanilla M."/>
            <person name="Blankenship R."/>
            <person name="Cho S.H."/>
            <person name="Dutcher S."/>
            <person name="Estelle M."/>
            <person name="Fawcett J.A."/>
            <person name="Gundlach H."/>
            <person name="Hanada K."/>
            <person name="Heyl A."/>
            <person name="Hicks K.A."/>
            <person name="Hugh J."/>
            <person name="Lohr M."/>
            <person name="Mayer K."/>
            <person name="Melkozernov A."/>
            <person name="Murata T."/>
            <person name="Nelson D."/>
            <person name="Pils B."/>
            <person name="Prigge M."/>
            <person name="Reiss B."/>
            <person name="Renner T."/>
            <person name="Rombauts S."/>
            <person name="Rushton P."/>
            <person name="Sanderfoot A."/>
            <person name="Schween G."/>
            <person name="Shiu S.-H."/>
            <person name="Stueber K."/>
            <person name="Theodoulou F.L."/>
            <person name="Tu H."/>
            <person name="Van de Peer Y."/>
            <person name="Verrier P.J."/>
            <person name="Waters E."/>
            <person name="Wood A."/>
            <person name="Yang L."/>
            <person name="Cove D."/>
            <person name="Cuming A."/>
            <person name="Hasebe M."/>
            <person name="Lucas S."/>
            <person name="Mishler D.B."/>
            <person name="Reski R."/>
            <person name="Grigoriev I."/>
            <person name="Quatrano R.S."/>
            <person name="Boore J.L."/>
        </authorList>
    </citation>
    <scope>NUCLEOTIDE SEQUENCE [LARGE SCALE GENOMIC DNA]</scope>
    <source>
        <strain evidence="2 3">cv. Gransden 2004</strain>
    </source>
</reference>
<gene>
    <name evidence="1" type="ORF">PHYPA_024863</name>
</gene>
<evidence type="ECO:0000313" key="2">
    <source>
        <dbReference type="EnsemblPlants" id="PAC:32946830.CDS.1"/>
    </source>
</evidence>